<feature type="transmembrane region" description="Helical" evidence="2">
    <location>
        <begin position="205"/>
        <end position="227"/>
    </location>
</feature>
<feature type="transmembrane region" description="Helical" evidence="2">
    <location>
        <begin position="743"/>
        <end position="770"/>
    </location>
</feature>
<dbReference type="EMBL" id="BAAFSV010000002">
    <property type="protein sequence ID" value="GAB1313993.1"/>
    <property type="molecule type" value="Genomic_DNA"/>
</dbReference>
<keyword evidence="2" id="KW-0812">Transmembrane</keyword>
<feature type="compositionally biased region" description="Polar residues" evidence="1">
    <location>
        <begin position="58"/>
        <end position="89"/>
    </location>
</feature>
<dbReference type="RefSeq" id="XP_070915724.1">
    <property type="nucleotide sequence ID" value="XM_071059623.1"/>
</dbReference>
<feature type="transmembrane region" description="Helical" evidence="2">
    <location>
        <begin position="684"/>
        <end position="710"/>
    </location>
</feature>
<dbReference type="Proteomes" id="UP001628179">
    <property type="component" value="Unassembled WGS sequence"/>
</dbReference>
<comment type="caution">
    <text evidence="4">The sequence shown here is derived from an EMBL/GenBank/DDBJ whole genome shotgun (WGS) entry which is preliminary data.</text>
</comment>
<keyword evidence="5" id="KW-1185">Reference proteome</keyword>
<keyword evidence="2" id="KW-1133">Transmembrane helix</keyword>
<organism evidence="4 5">
    <name type="scientific">Madurella fahalii</name>
    <dbReference type="NCBI Taxonomy" id="1157608"/>
    <lineage>
        <taxon>Eukaryota</taxon>
        <taxon>Fungi</taxon>
        <taxon>Dikarya</taxon>
        <taxon>Ascomycota</taxon>
        <taxon>Pezizomycotina</taxon>
        <taxon>Sordariomycetes</taxon>
        <taxon>Sordariomycetidae</taxon>
        <taxon>Sordariales</taxon>
        <taxon>Sordariales incertae sedis</taxon>
        <taxon>Madurella</taxon>
    </lineage>
</organism>
<evidence type="ECO:0000259" key="3">
    <source>
        <dbReference type="Pfam" id="PF20163"/>
    </source>
</evidence>
<proteinExistence type="predicted"/>
<accession>A0ABQ0G8A5</accession>
<dbReference type="GeneID" id="98174946"/>
<reference evidence="4 5" key="1">
    <citation type="submission" date="2024-09" db="EMBL/GenBank/DDBJ databases">
        <title>Itraconazole resistance in Madurella fahalii resulting from another homologue of gene encoding cytochrome P450 14-alpha sterol demethylase (CYP51).</title>
        <authorList>
            <person name="Yoshioka I."/>
            <person name="Fahal A.H."/>
            <person name="Kaneko S."/>
            <person name="Yaguchi T."/>
        </authorList>
    </citation>
    <scope>NUCLEOTIDE SEQUENCE [LARGE SCALE GENOMIC DNA]</scope>
    <source>
        <strain evidence="4 5">IFM 68171</strain>
    </source>
</reference>
<feature type="domain" description="DUF6536" evidence="3">
    <location>
        <begin position="201"/>
        <end position="352"/>
    </location>
</feature>
<evidence type="ECO:0000313" key="4">
    <source>
        <dbReference type="EMBL" id="GAB1313993.1"/>
    </source>
</evidence>
<feature type="region of interest" description="Disordered" evidence="1">
    <location>
        <begin position="58"/>
        <end position="96"/>
    </location>
</feature>
<dbReference type="Pfam" id="PF20163">
    <property type="entry name" value="DUF6536"/>
    <property type="match status" value="1"/>
</dbReference>
<dbReference type="PANTHER" id="PTHR35395">
    <property type="entry name" value="DUF6536 DOMAIN-CONTAINING PROTEIN"/>
    <property type="match status" value="1"/>
</dbReference>
<dbReference type="InterPro" id="IPR046623">
    <property type="entry name" value="DUF6536"/>
</dbReference>
<evidence type="ECO:0000256" key="1">
    <source>
        <dbReference type="SAM" id="MobiDB-lite"/>
    </source>
</evidence>
<feature type="transmembrane region" description="Helical" evidence="2">
    <location>
        <begin position="470"/>
        <end position="492"/>
    </location>
</feature>
<keyword evidence="2" id="KW-0472">Membrane</keyword>
<evidence type="ECO:0000313" key="5">
    <source>
        <dbReference type="Proteomes" id="UP001628179"/>
    </source>
</evidence>
<feature type="transmembrane region" description="Helical" evidence="2">
    <location>
        <begin position="312"/>
        <end position="335"/>
    </location>
</feature>
<feature type="transmembrane region" description="Helical" evidence="2">
    <location>
        <begin position="560"/>
        <end position="583"/>
    </location>
</feature>
<gene>
    <name evidence="4" type="ORF">MFIFM68171_04203</name>
</gene>
<feature type="transmembrane region" description="Helical" evidence="2">
    <location>
        <begin position="614"/>
        <end position="635"/>
    </location>
</feature>
<protein>
    <recommendedName>
        <fullName evidence="3">DUF6536 domain-containing protein</fullName>
    </recommendedName>
</protein>
<feature type="transmembrane region" description="Helical" evidence="2">
    <location>
        <begin position="252"/>
        <end position="273"/>
    </location>
</feature>
<evidence type="ECO:0000256" key="2">
    <source>
        <dbReference type="SAM" id="Phobius"/>
    </source>
</evidence>
<dbReference type="PANTHER" id="PTHR35395:SF1">
    <property type="entry name" value="DUF6536 DOMAIN-CONTAINING PROTEIN"/>
    <property type="match status" value="1"/>
</dbReference>
<name>A0ABQ0G8A5_9PEZI</name>
<sequence length="852" mass="90529">MEMVIPPRDHGPSTYRYTWDENGEVTQVTRVRDEHARSTEPLARGRQTVQWPFQSIATETEISSPTSPYQQRRATTQSTWQPQRSQYSDSGEGDSIERDIVPDYVVNFLRGETPESVARRKQSSVFGGSRTAEAQYADLVAHHQYQNHRSRIADFEGFHVRDDSMSSLGRVDSRSSDEEQQFLPGEKAGGGSGWKGLAAGWRAGIALNVLLAFLVLVVGFVCLIVAISRSSLSEGRSAIFVGSCATATSIDWGLHAAISIFVVALVAGANYVFQILSSPTREEVTAAHQKRKWLDIGVPSFRNFGRIETSRTFLAVVVLATAFFTQIMYNAVIFVSQTAPGYKAAVVSESFIRGAPFSNGTSNNNGGLSRDDLLTLQQQAARGELVRLSPPVCLDQFGGAFQTDYSAVLLISSISPGAPSLIQTSRGAGIISGTKAPETTVAGLTIDPSSIDFCLAQPGPTPTCEVNLNASLLGVVALLNSIALVATAAVLFKRPSSFRPLATLGDAISSFLEEPDPTTQGACLLSKTDVWQGRWVPHPEPKYWVPKDHYWLRTVSFPRWLATASVWAACAGLAAAGLAVSVIRDPAARLSPFGTASPHALIPLSLGSGSAMPAAAAAVVACLPQALLAMLYFAVNGVVTAYFLSHESSLFAVGPRPLRVSSSAAGKGVQTASLYLTLPRAVSWFLMGLFLGMAFVLSQSFFVVAVQVVVDVDVSALRDGSVLPSPWEVSMSVGGSQPPPPPLVALGLSGVGLLTLLAILVLLAVVVLGLGLRRAPPSAEVNGEMVGNPMALPAGSCSAVISARCHPLARERGLRKKPVMWGVVREANGLGISHCGFTAGRAGMMCAGRSYA</sequence>